<proteinExistence type="predicted"/>
<comment type="caution">
    <text evidence="1">The sequence shown here is derived from an EMBL/GenBank/DDBJ whole genome shotgun (WGS) entry which is preliminary data.</text>
</comment>
<organism evidence="1 2">
    <name type="scientific">Alkalihalophilus lindianensis</name>
    <dbReference type="NCBI Taxonomy" id="1630542"/>
    <lineage>
        <taxon>Bacteria</taxon>
        <taxon>Bacillati</taxon>
        <taxon>Bacillota</taxon>
        <taxon>Bacilli</taxon>
        <taxon>Bacillales</taxon>
        <taxon>Bacillaceae</taxon>
        <taxon>Alkalihalophilus</taxon>
    </lineage>
</organism>
<gene>
    <name evidence="1" type="ORF">RYX56_19165</name>
</gene>
<dbReference type="Proteomes" id="UP001287282">
    <property type="component" value="Unassembled WGS sequence"/>
</dbReference>
<keyword evidence="2" id="KW-1185">Reference proteome</keyword>
<evidence type="ECO:0000313" key="2">
    <source>
        <dbReference type="Proteomes" id="UP001287282"/>
    </source>
</evidence>
<reference evidence="1 2" key="1">
    <citation type="submission" date="2023-10" db="EMBL/GenBank/DDBJ databases">
        <title>Screening of Alkalihalobacillus lindianensis BZ-TG-R113 and Its Alleviation of Salt Stress on Rapeseed Growth.</title>
        <authorList>
            <person name="Zhao B."/>
            <person name="Guo T."/>
        </authorList>
    </citation>
    <scope>NUCLEOTIDE SEQUENCE [LARGE SCALE GENOMIC DNA]</scope>
    <source>
        <strain evidence="1 2">BZ-TG-R113</strain>
    </source>
</reference>
<dbReference type="EMBL" id="JAWJBA010000009">
    <property type="protein sequence ID" value="MDV2686494.1"/>
    <property type="molecule type" value="Genomic_DNA"/>
</dbReference>
<evidence type="ECO:0000313" key="1">
    <source>
        <dbReference type="EMBL" id="MDV2686494.1"/>
    </source>
</evidence>
<sequence length="112" mass="13271">MDCFCEQDDTCHLKVEGDVGADPIWCDRCGHNFELEEFPITNELKIELMEWATKYGEWIDWDLDKLIPNGVEMEEKHNKQGDYLTEKVKRELKGKYKIRFSTSTMGRSYQNK</sequence>
<protein>
    <submittedName>
        <fullName evidence="1">Uncharacterized protein</fullName>
    </submittedName>
</protein>
<name>A0ABU3XF24_9BACI</name>
<dbReference type="RefSeq" id="WP_317123652.1">
    <property type="nucleotide sequence ID" value="NZ_JAWJBA010000009.1"/>
</dbReference>
<accession>A0ABU3XF24</accession>